<name>A0A6J7WG41_9CAUD</name>
<proteinExistence type="predicted"/>
<evidence type="ECO:0000313" key="1">
    <source>
        <dbReference type="EMBL" id="CAB5214130.1"/>
    </source>
</evidence>
<dbReference type="EMBL" id="LR798240">
    <property type="protein sequence ID" value="CAB5214130.1"/>
    <property type="molecule type" value="Genomic_DNA"/>
</dbReference>
<reference evidence="1" key="1">
    <citation type="submission" date="2020-05" db="EMBL/GenBank/DDBJ databases">
        <authorList>
            <person name="Chiriac C."/>
            <person name="Salcher M."/>
            <person name="Ghai R."/>
            <person name="Kavagutti S V."/>
        </authorList>
    </citation>
    <scope>NUCLEOTIDE SEQUENCE</scope>
</reference>
<protein>
    <submittedName>
        <fullName evidence="1">Uncharacterized protein</fullName>
    </submittedName>
</protein>
<gene>
    <name evidence="1" type="ORF">UFOVP193_24</name>
</gene>
<sequence length="82" mass="9151">MAITHFVKAAVSEYQDKDGTTKKRYQSIGVIMETKHGLMLKLETLPLFAMKEGGLLAYLNPPEDKAIPTQQVSKDVLNDVPF</sequence>
<organism evidence="1">
    <name type="scientific">uncultured Caudovirales phage</name>
    <dbReference type="NCBI Taxonomy" id="2100421"/>
    <lineage>
        <taxon>Viruses</taxon>
        <taxon>Duplodnaviria</taxon>
        <taxon>Heunggongvirae</taxon>
        <taxon>Uroviricota</taxon>
        <taxon>Caudoviricetes</taxon>
        <taxon>Peduoviridae</taxon>
        <taxon>Maltschvirus</taxon>
        <taxon>Maltschvirus maltsch</taxon>
    </lineage>
</organism>
<accession>A0A6J7WG41</accession>